<name>A0AC60PCX6_IXOPE</name>
<comment type="caution">
    <text evidence="1">The sequence shown here is derived from an EMBL/GenBank/DDBJ whole genome shotgun (WGS) entry which is preliminary data.</text>
</comment>
<dbReference type="EMBL" id="JABSTQ010010828">
    <property type="protein sequence ID" value="KAG0417561.1"/>
    <property type="molecule type" value="Genomic_DNA"/>
</dbReference>
<gene>
    <name evidence="1" type="ORF">HPB47_005510</name>
</gene>
<dbReference type="Proteomes" id="UP000805193">
    <property type="component" value="Unassembled WGS sequence"/>
</dbReference>
<accession>A0AC60PCX6</accession>
<evidence type="ECO:0000313" key="1">
    <source>
        <dbReference type="EMBL" id="KAG0417561.1"/>
    </source>
</evidence>
<proteinExistence type="predicted"/>
<reference evidence="1 2" key="1">
    <citation type="journal article" date="2020" name="Cell">
        <title>Large-Scale Comparative Analyses of Tick Genomes Elucidate Their Genetic Diversity and Vector Capacities.</title>
        <authorList>
            <consortium name="Tick Genome and Microbiome Consortium (TIGMIC)"/>
            <person name="Jia N."/>
            <person name="Wang J."/>
            <person name="Shi W."/>
            <person name="Du L."/>
            <person name="Sun Y."/>
            <person name="Zhan W."/>
            <person name="Jiang J.F."/>
            <person name="Wang Q."/>
            <person name="Zhang B."/>
            <person name="Ji P."/>
            <person name="Bell-Sakyi L."/>
            <person name="Cui X.M."/>
            <person name="Yuan T.T."/>
            <person name="Jiang B.G."/>
            <person name="Yang W.F."/>
            <person name="Lam T.T."/>
            <person name="Chang Q.C."/>
            <person name="Ding S.J."/>
            <person name="Wang X.J."/>
            <person name="Zhu J.G."/>
            <person name="Ruan X.D."/>
            <person name="Zhao L."/>
            <person name="Wei J.T."/>
            <person name="Ye R.Z."/>
            <person name="Que T.C."/>
            <person name="Du C.H."/>
            <person name="Zhou Y.H."/>
            <person name="Cheng J.X."/>
            <person name="Dai P.F."/>
            <person name="Guo W.B."/>
            <person name="Han X.H."/>
            <person name="Huang E.J."/>
            <person name="Li L.F."/>
            <person name="Wei W."/>
            <person name="Gao Y.C."/>
            <person name="Liu J.Z."/>
            <person name="Shao H.Z."/>
            <person name="Wang X."/>
            <person name="Wang C.C."/>
            <person name="Yang T.C."/>
            <person name="Huo Q.B."/>
            <person name="Li W."/>
            <person name="Chen H.Y."/>
            <person name="Chen S.E."/>
            <person name="Zhou L.G."/>
            <person name="Ni X.B."/>
            <person name="Tian J.H."/>
            <person name="Sheng Y."/>
            <person name="Liu T."/>
            <person name="Pan Y.S."/>
            <person name="Xia L.Y."/>
            <person name="Li J."/>
            <person name="Zhao F."/>
            <person name="Cao W.C."/>
        </authorList>
    </citation>
    <scope>NUCLEOTIDE SEQUENCE [LARGE SCALE GENOMIC DNA]</scope>
    <source>
        <strain evidence="1">Iper-2018</strain>
    </source>
</reference>
<sequence length="269" mass="28512">MCRLPSLRAVCWASRLVVDEVVPAGAGRVVPVALQQQLLPQAQPLEEAPPDVAEQLLHQAPRALHPRPAASPEARNPGSRQTPAPRGRSAEARRRAAGMAGHFVALGDCPSHQKGGPAATASPTTKRLASSPASRAEALPWLHCARDGSACQQRPPSTSTRDAFCYSCGGLKTRSKKHDAFPYHRARDEAGSVTEPRHVDDRAEHPNGIWCFGAQMALKTFFGTAAPAAARLRGAVTLEPVPPNLPTPPADDEVGSGGIQDLINVDLDL</sequence>
<protein>
    <submittedName>
        <fullName evidence="1">Uncharacterized protein</fullName>
    </submittedName>
</protein>
<evidence type="ECO:0000313" key="2">
    <source>
        <dbReference type="Proteomes" id="UP000805193"/>
    </source>
</evidence>
<organism evidence="1 2">
    <name type="scientific">Ixodes persulcatus</name>
    <name type="common">Taiga tick</name>
    <dbReference type="NCBI Taxonomy" id="34615"/>
    <lineage>
        <taxon>Eukaryota</taxon>
        <taxon>Metazoa</taxon>
        <taxon>Ecdysozoa</taxon>
        <taxon>Arthropoda</taxon>
        <taxon>Chelicerata</taxon>
        <taxon>Arachnida</taxon>
        <taxon>Acari</taxon>
        <taxon>Parasitiformes</taxon>
        <taxon>Ixodida</taxon>
        <taxon>Ixodoidea</taxon>
        <taxon>Ixodidae</taxon>
        <taxon>Ixodinae</taxon>
        <taxon>Ixodes</taxon>
    </lineage>
</organism>
<keyword evidence="2" id="KW-1185">Reference proteome</keyword>